<protein>
    <recommendedName>
        <fullName evidence="1">Heterokaryon incompatibility domain-containing protein</fullName>
    </recommendedName>
</protein>
<dbReference type="InterPro" id="IPR052895">
    <property type="entry name" value="HetReg/Transcr_Mod"/>
</dbReference>
<name>A0AAD7UTL6_9FUNG</name>
<reference evidence="2 3" key="1">
    <citation type="submission" date="2023-03" db="EMBL/GenBank/DDBJ databases">
        <title>Genome sequence of Lichtheimia ornata CBS 291.66.</title>
        <authorList>
            <person name="Mohabir J.T."/>
            <person name="Shea T.P."/>
            <person name="Kurbessoian T."/>
            <person name="Berby B."/>
            <person name="Fontaine J."/>
            <person name="Livny J."/>
            <person name="Gnirke A."/>
            <person name="Stajich J.E."/>
            <person name="Cuomo C.A."/>
        </authorList>
    </citation>
    <scope>NUCLEOTIDE SEQUENCE [LARGE SCALE GENOMIC DNA]</scope>
    <source>
        <strain evidence="2">CBS 291.66</strain>
    </source>
</reference>
<evidence type="ECO:0000313" key="2">
    <source>
        <dbReference type="EMBL" id="KAJ8652903.1"/>
    </source>
</evidence>
<dbReference type="GeneID" id="83218838"/>
<sequence>MTCDTDENDNLYKIDIRIEDDEGNHLKELFEKGLGSLLDDKHFLLLYVPEDNGDKMQIVRPASNLFHRRRMIKRINEAKRIPSFYYALSHLWGLTENNRYHWNDINEYVNDENGQPVKPVSMRPEKRDALLTMLQDHPDSYWWIDVLCARTNTPLHIMGDIYSCCLECIAMIDCDPTLIHTIHTMSDKAKDFEELHFNAGGCPTYDQIYHTKAPQLIESLCTFVQRQWWQRVWTWQEMALPVGDVRFIAETDTLHLPPTHTITLNELLRFKKMVRLMWDRGVRDTLHDRDAKAMKLVSKVLDDIYGARKSNKYRISGSKDRFYFLLWSLRDSTRRCYDPADYVYGVLGMLQIKIPRMDDPNAVWRHLLMALDDYMKDDDDDDRSGSPSCVDRADIIDLCKAKNIGYVYKKLIEIYFGFK</sequence>
<comment type="caution">
    <text evidence="2">The sequence shown here is derived from an EMBL/GenBank/DDBJ whole genome shotgun (WGS) entry which is preliminary data.</text>
</comment>
<dbReference type="AlphaFoldDB" id="A0AAD7UTL6"/>
<organism evidence="2 3">
    <name type="scientific">Lichtheimia ornata</name>
    <dbReference type="NCBI Taxonomy" id="688661"/>
    <lineage>
        <taxon>Eukaryota</taxon>
        <taxon>Fungi</taxon>
        <taxon>Fungi incertae sedis</taxon>
        <taxon>Mucoromycota</taxon>
        <taxon>Mucoromycotina</taxon>
        <taxon>Mucoromycetes</taxon>
        <taxon>Mucorales</taxon>
        <taxon>Lichtheimiaceae</taxon>
        <taxon>Lichtheimia</taxon>
    </lineage>
</organism>
<accession>A0AAD7UTL6</accession>
<dbReference type="InterPro" id="IPR010730">
    <property type="entry name" value="HET"/>
</dbReference>
<keyword evidence="3" id="KW-1185">Reference proteome</keyword>
<dbReference type="PANTHER" id="PTHR24148">
    <property type="entry name" value="ANKYRIN REPEAT DOMAIN-CONTAINING PROTEIN 39 HOMOLOG-RELATED"/>
    <property type="match status" value="1"/>
</dbReference>
<dbReference type="RefSeq" id="XP_058337817.1">
    <property type="nucleotide sequence ID" value="XM_058491404.1"/>
</dbReference>
<dbReference type="Pfam" id="PF06985">
    <property type="entry name" value="HET"/>
    <property type="match status" value="1"/>
</dbReference>
<evidence type="ECO:0000259" key="1">
    <source>
        <dbReference type="Pfam" id="PF06985"/>
    </source>
</evidence>
<dbReference type="PANTHER" id="PTHR24148:SF64">
    <property type="entry name" value="HETEROKARYON INCOMPATIBILITY DOMAIN-CONTAINING PROTEIN"/>
    <property type="match status" value="1"/>
</dbReference>
<gene>
    <name evidence="2" type="ORF">O0I10_011437</name>
</gene>
<proteinExistence type="predicted"/>
<evidence type="ECO:0000313" key="3">
    <source>
        <dbReference type="Proteomes" id="UP001234581"/>
    </source>
</evidence>
<feature type="domain" description="Heterokaryon incompatibility" evidence="1">
    <location>
        <begin position="85"/>
        <end position="237"/>
    </location>
</feature>
<dbReference type="EMBL" id="JARTCD010000090">
    <property type="protein sequence ID" value="KAJ8652903.1"/>
    <property type="molecule type" value="Genomic_DNA"/>
</dbReference>
<dbReference type="Proteomes" id="UP001234581">
    <property type="component" value="Unassembled WGS sequence"/>
</dbReference>